<dbReference type="EMBL" id="CP006585">
    <property type="protein sequence ID" value="AGW12807.1"/>
    <property type="molecule type" value="Genomic_DNA"/>
</dbReference>
<organism evidence="2 3">
    <name type="scientific">Megalodesulfovibrio gigas (strain ATCC 19364 / DSM 1382 / NCIMB 9332 / VKM B-1759)</name>
    <name type="common">Desulfovibrio gigas</name>
    <dbReference type="NCBI Taxonomy" id="1121448"/>
    <lineage>
        <taxon>Bacteria</taxon>
        <taxon>Pseudomonadati</taxon>
        <taxon>Thermodesulfobacteriota</taxon>
        <taxon>Desulfovibrionia</taxon>
        <taxon>Desulfovibrionales</taxon>
        <taxon>Desulfovibrionaceae</taxon>
        <taxon>Megalodesulfovibrio</taxon>
    </lineage>
</organism>
<dbReference type="GO" id="GO:0016887">
    <property type="term" value="F:ATP hydrolysis activity"/>
    <property type="evidence" value="ECO:0007669"/>
    <property type="project" value="InterPro"/>
</dbReference>
<protein>
    <submittedName>
        <fullName evidence="2">Putative bacteriophage DNA transposition B protein</fullName>
    </submittedName>
</protein>
<dbReference type="RefSeq" id="WP_021759509.1">
    <property type="nucleotide sequence ID" value="NC_022444.1"/>
</dbReference>
<dbReference type="Gene3D" id="3.40.50.300">
    <property type="entry name" value="P-loop containing nucleotide triphosphate hydrolases"/>
    <property type="match status" value="1"/>
</dbReference>
<dbReference type="InterPro" id="IPR027417">
    <property type="entry name" value="P-loop_NTPase"/>
</dbReference>
<dbReference type="InterPro" id="IPR049945">
    <property type="entry name" value="AAA_22"/>
</dbReference>
<dbReference type="AlphaFoldDB" id="T2GA66"/>
<dbReference type="eggNOG" id="COG2842">
    <property type="taxonomic scope" value="Bacteria"/>
</dbReference>
<evidence type="ECO:0000313" key="3">
    <source>
        <dbReference type="Proteomes" id="UP000016587"/>
    </source>
</evidence>
<name>T2GA66_MEGG1</name>
<accession>T2GA66</accession>
<feature type="domain" description="ORC1/DEAH AAA+ ATPase" evidence="1">
    <location>
        <begin position="28"/>
        <end position="145"/>
    </location>
</feature>
<dbReference type="PATRIC" id="fig|1121448.10.peg.918"/>
<proteinExistence type="predicted"/>
<dbReference type="PANTHER" id="PTHR35894">
    <property type="entry name" value="GENERAL SECRETION PATHWAY PROTEIN A-RELATED"/>
    <property type="match status" value="1"/>
</dbReference>
<keyword evidence="3" id="KW-1185">Reference proteome</keyword>
<dbReference type="Pfam" id="PF13401">
    <property type="entry name" value="AAA_22"/>
    <property type="match status" value="1"/>
</dbReference>
<reference evidence="3" key="2">
    <citation type="submission" date="2013-07" db="EMBL/GenBank/DDBJ databases">
        <authorList>
            <person name="Morais-Silva F.O."/>
            <person name="Rezende A.M."/>
            <person name="Pimentel C."/>
            <person name="Resende D.M."/>
            <person name="Santos C.I."/>
            <person name="Clemente C."/>
            <person name="de Oliveira L.M."/>
            <person name="da Silva S.M."/>
            <person name="Costa D.A."/>
            <person name="Varela-Raposo A."/>
            <person name="Horacio E.C.A."/>
            <person name="Matos M."/>
            <person name="Flores O."/>
            <person name="Ruiz J.C."/>
            <person name="Rodrigues-Pousada C."/>
        </authorList>
    </citation>
    <scope>NUCLEOTIDE SEQUENCE [LARGE SCALE GENOMIC DNA]</scope>
    <source>
        <strain evidence="3">ATCC 19364 / DSM 1382 / NCIMB 9332 / VKM B-1759</strain>
    </source>
</reference>
<dbReference type="STRING" id="1121448.DGI_0918"/>
<reference evidence="2 3" key="1">
    <citation type="journal article" date="2013" name="J. Bacteriol.">
        <title>Roles of HynAB and Ech, the only two hydrogenases found in the model sulfate reducer Desulfovibrio gigas.</title>
        <authorList>
            <person name="Morais-Silva F.O."/>
            <person name="Santos C.I."/>
            <person name="Rodrigues R."/>
            <person name="Pereira I.A."/>
            <person name="Rodrigues-Pousada C."/>
        </authorList>
    </citation>
    <scope>NUCLEOTIDE SEQUENCE [LARGE SCALE GENOMIC DNA]</scope>
    <source>
        <strain evidence="3">ATCC 19364 / DSM 1382 / NCIMB 9332 / VKM B-1759</strain>
    </source>
</reference>
<evidence type="ECO:0000259" key="1">
    <source>
        <dbReference type="Pfam" id="PF13401"/>
    </source>
</evidence>
<dbReference type="KEGG" id="dgg:DGI_0918"/>
<sequence>MKKQFVKTENYSRFVAAVRAVEQRGAAEAGLLLLHGLPGLGKSHTADRWAVDTGAIFLRAKVDWTPRYFLKDLAATLRTVDTSGSSQQLFGRLLDHLARSQQPLVIDEAEFTLARQAQVLEKIRDISDYAEITVVLIGMEKIQKMVARHGQIHSRIAQAVEFQPATLADVAYACGLLSEVPMTEALCAEVHRLSGGRMREVLNIIATVERVARESGLDKADVEHFRGVALSYDWQMRRPRTVHAGAGAAA</sequence>
<gene>
    <name evidence="2" type="ORF">DGI_0918</name>
</gene>
<dbReference type="Proteomes" id="UP000016587">
    <property type="component" value="Chromosome"/>
</dbReference>
<dbReference type="SUPFAM" id="SSF52540">
    <property type="entry name" value="P-loop containing nucleoside triphosphate hydrolases"/>
    <property type="match status" value="1"/>
</dbReference>
<dbReference type="HOGENOM" id="CLU_099028_0_0_7"/>
<dbReference type="InterPro" id="IPR052026">
    <property type="entry name" value="ExeA_AAA_ATPase_DNA-bind"/>
</dbReference>
<evidence type="ECO:0000313" key="2">
    <source>
        <dbReference type="EMBL" id="AGW12807.1"/>
    </source>
</evidence>
<dbReference type="PANTHER" id="PTHR35894:SF5">
    <property type="entry name" value="MU-LIKE PROPHAGE FLUMU DNA TRANSPOSITION PROTEIN B"/>
    <property type="match status" value="1"/>
</dbReference>